<dbReference type="InterPro" id="IPR001870">
    <property type="entry name" value="B30.2/SPRY"/>
</dbReference>
<dbReference type="AlphaFoldDB" id="A0A139AWI3"/>
<dbReference type="InterPro" id="IPR013144">
    <property type="entry name" value="CRA_dom"/>
</dbReference>
<dbReference type="InterPro" id="IPR043136">
    <property type="entry name" value="B30.2/SPRY_sf"/>
</dbReference>
<dbReference type="InterPro" id="IPR024964">
    <property type="entry name" value="CTLH/CRA"/>
</dbReference>
<dbReference type="CDD" id="cd12909">
    <property type="entry name" value="SPRY_RanBP9_10"/>
    <property type="match status" value="1"/>
</dbReference>
<feature type="compositionally biased region" description="Low complexity" evidence="1">
    <location>
        <begin position="452"/>
        <end position="461"/>
    </location>
</feature>
<dbReference type="InterPro" id="IPR050618">
    <property type="entry name" value="Ubq-SigPath_Reg"/>
</dbReference>
<feature type="domain" description="CTLH" evidence="3">
    <location>
        <begin position="351"/>
        <end position="408"/>
    </location>
</feature>
<dbReference type="Pfam" id="PF00622">
    <property type="entry name" value="SPRY"/>
    <property type="match status" value="1"/>
</dbReference>
<dbReference type="EMBL" id="KQ965733">
    <property type="protein sequence ID" value="KXS21064.1"/>
    <property type="molecule type" value="Genomic_DNA"/>
</dbReference>
<dbReference type="Gene3D" id="2.60.120.920">
    <property type="match status" value="1"/>
</dbReference>
<dbReference type="PROSITE" id="PS50897">
    <property type="entry name" value="CTLH"/>
    <property type="match status" value="1"/>
</dbReference>
<feature type="domain" description="B30.2/SPRY" evidence="2">
    <location>
        <begin position="57"/>
        <end position="244"/>
    </location>
</feature>
<feature type="compositionally biased region" description="Low complexity" evidence="1">
    <location>
        <begin position="11"/>
        <end position="24"/>
    </location>
</feature>
<dbReference type="InterPro" id="IPR006594">
    <property type="entry name" value="LisH"/>
</dbReference>
<dbReference type="Pfam" id="PF10607">
    <property type="entry name" value="CTLH"/>
    <property type="match status" value="1"/>
</dbReference>
<accession>A0A139AWI3</accession>
<sequence>MHMTTVTRGTSQQSAPGSSSSAPSAAPPSSSPAVSGPALPVKYRIPEYLLETPIAQQVNEDNATGQGHSVPAVPLPTAWNPKDKCALVDLSRMNLRVTYIGSGKSDSEAASVRANCPMPPQAGIFYFEVDVLSKGRDGHIGVGFCHQSVSTNRLPGWEPNSWGYHGDDGHSFACSGTGKTYGPTFSTGDVIGCCVNFWSATAFYVKNGQRLEIAFRDLKGTLYPMVGMRTPGEVVEVNFGQRAFKFDIDQYFKEEKAKLWTTIHTSPIPTAYLHSSRDVELPGSFPTPFNPAKALATSNLTGMNDLVLSYLVHHGYAETAEVFAKGMKGEESSQEKEVSSLPANLGPAAQGMRERQRIRDLILAGDIDSAMQFTSALYPQVLPGNPDILFQLKCRKFVEMIRDLSPTSYHDTDVAVGDGRLATSPDTDMEADPSPTGTSTDDDAMEVDDETSGSGKAASGMSSGGMVGGGKFRASRRSQRSKGSKSSAGKKRAAPARSASNGSAGVNGSAIASDTDVPDKGLASLGLLKEAMRYGQQLHDEYRTNESEEVRTQLMEIFSLVAYSEPHKSPVSYLLDISGRETVASALNSAILSAQGHSTMPAMEKIYRQSVALVKELVAQGVGAASFVNVGKDILT</sequence>
<feature type="region of interest" description="Disordered" evidence="1">
    <location>
        <begin position="1"/>
        <end position="38"/>
    </location>
</feature>
<dbReference type="PROSITE" id="PS50188">
    <property type="entry name" value="B302_SPRY"/>
    <property type="match status" value="1"/>
</dbReference>
<evidence type="ECO:0000259" key="3">
    <source>
        <dbReference type="PROSITE" id="PS50897"/>
    </source>
</evidence>
<dbReference type="InterPro" id="IPR035782">
    <property type="entry name" value="SPRY_RanBP9/10"/>
</dbReference>
<evidence type="ECO:0000313" key="4">
    <source>
        <dbReference type="EMBL" id="KXS21064.1"/>
    </source>
</evidence>
<proteinExistence type="predicted"/>
<feature type="compositionally biased region" description="Low complexity" evidence="1">
    <location>
        <begin position="495"/>
        <end position="513"/>
    </location>
</feature>
<name>A0A139AWI3_GONPJ</name>
<feature type="region of interest" description="Disordered" evidence="1">
    <location>
        <begin position="331"/>
        <end position="352"/>
    </location>
</feature>
<evidence type="ECO:0000313" key="5">
    <source>
        <dbReference type="Proteomes" id="UP000070544"/>
    </source>
</evidence>
<dbReference type="Pfam" id="PF08513">
    <property type="entry name" value="LisH"/>
    <property type="match status" value="1"/>
</dbReference>
<dbReference type="PANTHER" id="PTHR12864">
    <property type="entry name" value="RAN BINDING PROTEIN 9-RELATED"/>
    <property type="match status" value="1"/>
</dbReference>
<dbReference type="STRING" id="1344416.A0A139AWI3"/>
<dbReference type="OrthoDB" id="25503at2759"/>
<feature type="compositionally biased region" description="Gly residues" evidence="1">
    <location>
        <begin position="462"/>
        <end position="471"/>
    </location>
</feature>
<dbReference type="SUPFAM" id="SSF49899">
    <property type="entry name" value="Concanavalin A-like lectins/glucanases"/>
    <property type="match status" value="1"/>
</dbReference>
<feature type="compositionally biased region" description="Polar residues" evidence="1">
    <location>
        <begin position="1"/>
        <end position="10"/>
    </location>
</feature>
<dbReference type="SMART" id="SM00668">
    <property type="entry name" value="CTLH"/>
    <property type="match status" value="1"/>
</dbReference>
<feature type="compositionally biased region" description="Acidic residues" evidence="1">
    <location>
        <begin position="440"/>
        <end position="451"/>
    </location>
</feature>
<evidence type="ECO:0000256" key="1">
    <source>
        <dbReference type="SAM" id="MobiDB-lite"/>
    </source>
</evidence>
<feature type="compositionally biased region" description="Basic residues" evidence="1">
    <location>
        <begin position="473"/>
        <end position="494"/>
    </location>
</feature>
<dbReference type="OMA" id="LPTRWNK"/>
<dbReference type="InterPro" id="IPR006595">
    <property type="entry name" value="CTLH_C"/>
</dbReference>
<organism evidence="4 5">
    <name type="scientific">Gonapodya prolifera (strain JEL478)</name>
    <name type="common">Monoblepharis prolifera</name>
    <dbReference type="NCBI Taxonomy" id="1344416"/>
    <lineage>
        <taxon>Eukaryota</taxon>
        <taxon>Fungi</taxon>
        <taxon>Fungi incertae sedis</taxon>
        <taxon>Chytridiomycota</taxon>
        <taxon>Chytridiomycota incertae sedis</taxon>
        <taxon>Monoblepharidomycetes</taxon>
        <taxon>Monoblepharidales</taxon>
        <taxon>Gonapodyaceae</taxon>
        <taxon>Gonapodya</taxon>
    </lineage>
</organism>
<dbReference type="PROSITE" id="PS50896">
    <property type="entry name" value="LISH"/>
    <property type="match status" value="1"/>
</dbReference>
<dbReference type="InterPro" id="IPR003877">
    <property type="entry name" value="SPRY_dom"/>
</dbReference>
<keyword evidence="5" id="KW-1185">Reference proteome</keyword>
<protein>
    <submittedName>
        <fullName evidence="4">SPRY-domain-containing protein</fullName>
    </submittedName>
</protein>
<dbReference type="SMART" id="SM00449">
    <property type="entry name" value="SPRY"/>
    <property type="match status" value="1"/>
</dbReference>
<dbReference type="SMART" id="SM00757">
    <property type="entry name" value="CRA"/>
    <property type="match status" value="1"/>
</dbReference>
<dbReference type="Proteomes" id="UP000070544">
    <property type="component" value="Unassembled WGS sequence"/>
</dbReference>
<dbReference type="InterPro" id="IPR013320">
    <property type="entry name" value="ConA-like_dom_sf"/>
</dbReference>
<reference evidence="4 5" key="1">
    <citation type="journal article" date="2015" name="Genome Biol. Evol.">
        <title>Phylogenomic analyses indicate that early fungi evolved digesting cell walls of algal ancestors of land plants.</title>
        <authorList>
            <person name="Chang Y."/>
            <person name="Wang S."/>
            <person name="Sekimoto S."/>
            <person name="Aerts A.L."/>
            <person name="Choi C."/>
            <person name="Clum A."/>
            <person name="LaButti K.M."/>
            <person name="Lindquist E.A."/>
            <person name="Yee Ngan C."/>
            <person name="Ohm R.A."/>
            <person name="Salamov A.A."/>
            <person name="Grigoriev I.V."/>
            <person name="Spatafora J.W."/>
            <person name="Berbee M.L."/>
        </authorList>
    </citation>
    <scope>NUCLEOTIDE SEQUENCE [LARGE SCALE GENOMIC DNA]</scope>
    <source>
        <strain evidence="4 5">JEL478</strain>
    </source>
</reference>
<gene>
    <name evidence="4" type="ORF">M427DRAFT_130651</name>
</gene>
<feature type="region of interest" description="Disordered" evidence="1">
    <location>
        <begin position="408"/>
        <end position="516"/>
    </location>
</feature>
<evidence type="ECO:0000259" key="2">
    <source>
        <dbReference type="PROSITE" id="PS50188"/>
    </source>
</evidence>